<dbReference type="GO" id="GO:0046656">
    <property type="term" value="P:folic acid biosynthetic process"/>
    <property type="evidence" value="ECO:0007669"/>
    <property type="project" value="UniProtKB-KW"/>
</dbReference>
<dbReference type="PANTHER" id="PTHR42743:SF2">
    <property type="entry name" value="AMINODEOXYCHORISMATE LYASE"/>
    <property type="match status" value="1"/>
</dbReference>
<proteinExistence type="inferred from homology"/>
<dbReference type="EC" id="4.1.3.38" evidence="8 12"/>
<evidence type="ECO:0000256" key="11">
    <source>
        <dbReference type="ARBA" id="ARBA00069174"/>
    </source>
</evidence>
<evidence type="ECO:0000256" key="1">
    <source>
        <dbReference type="ARBA" id="ARBA00001933"/>
    </source>
</evidence>
<sequence>MFWRDGEIIEKVSVSDRSFQYGDGCFTTILTKHGNIMLWQKHVARMNTALKVLQIPQPNWSVVHEQLTSVALTTPLAGLKIHVSRGCGGRGYSPSVESGPIVTISCFPYPPHYLSWREEGLSLMLCKTQLGLNPLLAGIKHNNRLEQILMKAEIEQTRFDDGLALDLNDNVVETSMANVFWVSEGKVYTPTLANSGVAGVMRAEVIEALKHLQIKCYEDEYSLSALLSADEIFVSNCILGVAPVKKIEEAALPIGRVTRRIQEYLDQC</sequence>
<dbReference type="SUPFAM" id="SSF56752">
    <property type="entry name" value="D-aminoacid aminotransferase-like PLP-dependent enzymes"/>
    <property type="match status" value="1"/>
</dbReference>
<comment type="pathway">
    <text evidence="7">Cofactor biosynthesis; tetrahydrofolate biosynthesis; 4-aminobenzoate from chorismate: step 2/2.</text>
</comment>
<evidence type="ECO:0000313" key="16">
    <source>
        <dbReference type="Proteomes" id="UP001155587"/>
    </source>
</evidence>
<evidence type="ECO:0000256" key="9">
    <source>
        <dbReference type="ARBA" id="ARBA00049529"/>
    </source>
</evidence>
<comment type="cofactor">
    <cofactor evidence="1 14">
        <name>pyridoxal 5'-phosphate</name>
        <dbReference type="ChEBI" id="CHEBI:597326"/>
    </cofactor>
</comment>
<protein>
    <recommendedName>
        <fullName evidence="11 12">Aminodeoxychorismate lyase</fullName>
        <ecNumber evidence="8 12">4.1.3.38</ecNumber>
    </recommendedName>
</protein>
<evidence type="ECO:0000256" key="14">
    <source>
        <dbReference type="RuleBase" id="RU004516"/>
    </source>
</evidence>
<dbReference type="CDD" id="cd01559">
    <property type="entry name" value="ADCL_like"/>
    <property type="match status" value="1"/>
</dbReference>
<evidence type="ECO:0000256" key="5">
    <source>
        <dbReference type="ARBA" id="ARBA00022909"/>
    </source>
</evidence>
<dbReference type="Pfam" id="PF01063">
    <property type="entry name" value="Aminotran_4"/>
    <property type="match status" value="1"/>
</dbReference>
<dbReference type="InterPro" id="IPR043131">
    <property type="entry name" value="BCAT-like_N"/>
</dbReference>
<dbReference type="NCBIfam" id="TIGR03461">
    <property type="entry name" value="pabC_Proteo"/>
    <property type="match status" value="1"/>
</dbReference>
<comment type="catalytic activity">
    <reaction evidence="9">
        <text>4-amino-4-deoxychorismate = 4-aminobenzoate + pyruvate + H(+)</text>
        <dbReference type="Rhea" id="RHEA:16201"/>
        <dbReference type="ChEBI" id="CHEBI:15361"/>
        <dbReference type="ChEBI" id="CHEBI:15378"/>
        <dbReference type="ChEBI" id="CHEBI:17836"/>
        <dbReference type="ChEBI" id="CHEBI:58406"/>
        <dbReference type="EC" id="4.1.3.38"/>
    </reaction>
</comment>
<dbReference type="GO" id="GO:0008696">
    <property type="term" value="F:4-amino-4-deoxychorismate lyase activity"/>
    <property type="evidence" value="ECO:0007669"/>
    <property type="project" value="UniProtKB-UniRule"/>
</dbReference>
<dbReference type="PROSITE" id="PS00770">
    <property type="entry name" value="AA_TRANSFER_CLASS_4"/>
    <property type="match status" value="1"/>
</dbReference>
<evidence type="ECO:0000256" key="7">
    <source>
        <dbReference type="ARBA" id="ARBA00035633"/>
    </source>
</evidence>
<comment type="caution">
    <text evidence="15">The sequence shown here is derived from an EMBL/GenBank/DDBJ whole genome shotgun (WGS) entry which is preliminary data.</text>
</comment>
<dbReference type="InterPro" id="IPR043132">
    <property type="entry name" value="BCAT-like_C"/>
</dbReference>
<evidence type="ECO:0000313" key="15">
    <source>
        <dbReference type="EMBL" id="MCW8344910.1"/>
    </source>
</evidence>
<evidence type="ECO:0000256" key="2">
    <source>
        <dbReference type="ARBA" id="ARBA00009320"/>
    </source>
</evidence>
<comment type="subunit">
    <text evidence="3">Homodimer.</text>
</comment>
<dbReference type="Gene3D" id="3.30.470.10">
    <property type="match status" value="1"/>
</dbReference>
<dbReference type="InterPro" id="IPR036038">
    <property type="entry name" value="Aminotransferase-like"/>
</dbReference>
<organism evidence="15 16">
    <name type="scientific">Vibrio qingdaonensis</name>
    <dbReference type="NCBI Taxonomy" id="2829491"/>
    <lineage>
        <taxon>Bacteria</taxon>
        <taxon>Pseudomonadati</taxon>
        <taxon>Pseudomonadota</taxon>
        <taxon>Gammaproteobacteria</taxon>
        <taxon>Vibrionales</taxon>
        <taxon>Vibrionaceae</taxon>
        <taxon>Vibrio</taxon>
    </lineage>
</organism>
<accession>A0A9X3CM42</accession>
<dbReference type="Gene3D" id="3.20.10.10">
    <property type="entry name" value="D-amino Acid Aminotransferase, subunit A, domain 2"/>
    <property type="match status" value="1"/>
</dbReference>
<evidence type="ECO:0000256" key="4">
    <source>
        <dbReference type="ARBA" id="ARBA00022898"/>
    </source>
</evidence>
<keyword evidence="6 15" id="KW-0456">Lyase</keyword>
<dbReference type="RefSeq" id="WP_265673371.1">
    <property type="nucleotide sequence ID" value="NZ_JAKRRY010000002.1"/>
</dbReference>
<dbReference type="GO" id="GO:0005829">
    <property type="term" value="C:cytosol"/>
    <property type="evidence" value="ECO:0007669"/>
    <property type="project" value="TreeGrafter"/>
</dbReference>
<dbReference type="GO" id="GO:0030170">
    <property type="term" value="F:pyridoxal phosphate binding"/>
    <property type="evidence" value="ECO:0007669"/>
    <property type="project" value="InterPro"/>
</dbReference>
<keyword evidence="16" id="KW-1185">Reference proteome</keyword>
<evidence type="ECO:0000256" key="8">
    <source>
        <dbReference type="ARBA" id="ARBA00035676"/>
    </source>
</evidence>
<keyword evidence="4 14" id="KW-0663">Pyridoxal phosphate</keyword>
<dbReference type="AlphaFoldDB" id="A0A9X3CM42"/>
<evidence type="ECO:0000256" key="6">
    <source>
        <dbReference type="ARBA" id="ARBA00023239"/>
    </source>
</evidence>
<evidence type="ECO:0000256" key="12">
    <source>
        <dbReference type="NCBIfam" id="TIGR03461"/>
    </source>
</evidence>
<dbReference type="NCBIfam" id="NF004761">
    <property type="entry name" value="PRK06092.1"/>
    <property type="match status" value="1"/>
</dbReference>
<reference evidence="15" key="1">
    <citation type="submission" date="2022-02" db="EMBL/GenBank/DDBJ databases">
        <title>Vibrio sp. nov, a new bacterium isolated from seawater.</title>
        <authorList>
            <person name="Yuan Y."/>
        </authorList>
    </citation>
    <scope>NUCLEOTIDE SEQUENCE</scope>
    <source>
        <strain evidence="15">ZSDZ65</strain>
    </source>
</reference>
<dbReference type="InterPro" id="IPR050571">
    <property type="entry name" value="Class-IV_PLP-Dep_Aminotrnsfr"/>
</dbReference>
<dbReference type="InterPro" id="IPR001544">
    <property type="entry name" value="Aminotrans_IV"/>
</dbReference>
<dbReference type="PANTHER" id="PTHR42743">
    <property type="entry name" value="AMINO-ACID AMINOTRANSFERASE"/>
    <property type="match status" value="1"/>
</dbReference>
<evidence type="ECO:0000256" key="10">
    <source>
        <dbReference type="ARBA" id="ARBA00054027"/>
    </source>
</evidence>
<keyword evidence="5" id="KW-0289">Folate biosynthesis</keyword>
<dbReference type="EMBL" id="JAKRRY010000002">
    <property type="protein sequence ID" value="MCW8344910.1"/>
    <property type="molecule type" value="Genomic_DNA"/>
</dbReference>
<evidence type="ECO:0000256" key="3">
    <source>
        <dbReference type="ARBA" id="ARBA00011738"/>
    </source>
</evidence>
<evidence type="ECO:0000256" key="13">
    <source>
        <dbReference type="RuleBase" id="RU004106"/>
    </source>
</evidence>
<name>A0A9X3CM42_9VIBR</name>
<comment type="similarity">
    <text evidence="2 13">Belongs to the class-IV pyridoxal-phosphate-dependent aminotransferase family.</text>
</comment>
<gene>
    <name evidence="15" type="primary">pabC</name>
    <name evidence="15" type="ORF">MD535_02565</name>
</gene>
<dbReference type="InterPro" id="IPR018300">
    <property type="entry name" value="Aminotrans_IV_CS"/>
</dbReference>
<dbReference type="FunFam" id="3.20.10.10:FF:000002">
    <property type="entry name" value="D-alanine aminotransferase"/>
    <property type="match status" value="1"/>
</dbReference>
<dbReference type="GO" id="GO:0008153">
    <property type="term" value="P:4-aminobenzoate biosynthetic process"/>
    <property type="evidence" value="ECO:0007669"/>
    <property type="project" value="UniProtKB-UniRule"/>
</dbReference>
<dbReference type="Proteomes" id="UP001155587">
    <property type="component" value="Unassembled WGS sequence"/>
</dbReference>
<comment type="function">
    <text evidence="10">Involved in the biosynthesis of p-aminobenzoate (PABA), a precursor of tetrahydrofolate. Converts 4-amino-4-deoxychorismate into 4-aminobenzoate (PABA) and pyruvate.</text>
</comment>
<dbReference type="InterPro" id="IPR017824">
    <property type="entry name" value="Aminodeoxychorismate_lyase_IV"/>
</dbReference>